<evidence type="ECO:0000313" key="1">
    <source>
        <dbReference type="EnsemblMetazoa" id="Aqu2.1.23102_001"/>
    </source>
</evidence>
<sequence length="84" mass="9969">MVTHVLRVYSVHEDMSLERRIRSIWELESLQILEDENLVPTQFSDHVKFDNGNYVVFLPWKDLHFSCFITISFVYFNSLVCLSA</sequence>
<organism evidence="1">
    <name type="scientific">Amphimedon queenslandica</name>
    <name type="common">Sponge</name>
    <dbReference type="NCBI Taxonomy" id="400682"/>
    <lineage>
        <taxon>Eukaryota</taxon>
        <taxon>Metazoa</taxon>
        <taxon>Porifera</taxon>
        <taxon>Demospongiae</taxon>
        <taxon>Heteroscleromorpha</taxon>
        <taxon>Haplosclerida</taxon>
        <taxon>Niphatidae</taxon>
        <taxon>Amphimedon</taxon>
    </lineage>
</organism>
<dbReference type="InParanoid" id="A0A1X7U5B2"/>
<proteinExistence type="predicted"/>
<name>A0A1X7U5B2_AMPQE</name>
<accession>A0A1X7U5B2</accession>
<dbReference type="AlphaFoldDB" id="A0A1X7U5B2"/>
<reference evidence="1" key="1">
    <citation type="submission" date="2017-05" db="UniProtKB">
        <authorList>
            <consortium name="EnsemblMetazoa"/>
        </authorList>
    </citation>
    <scope>IDENTIFICATION</scope>
</reference>
<dbReference type="EnsemblMetazoa" id="Aqu2.1.23102_001">
    <property type="protein sequence ID" value="Aqu2.1.23102_001"/>
    <property type="gene ID" value="Aqu2.1.23102"/>
</dbReference>
<protein>
    <submittedName>
        <fullName evidence="1">Uncharacterized protein</fullName>
    </submittedName>
</protein>